<dbReference type="GO" id="GO:0003677">
    <property type="term" value="F:DNA binding"/>
    <property type="evidence" value="ECO:0007669"/>
    <property type="project" value="UniProtKB-KW"/>
</dbReference>
<dbReference type="Pfam" id="PF00872">
    <property type="entry name" value="Transposase_mut"/>
    <property type="match status" value="1"/>
</dbReference>
<evidence type="ECO:0000313" key="5">
    <source>
        <dbReference type="EMBL" id="EQD55445.1"/>
    </source>
</evidence>
<evidence type="ECO:0000256" key="3">
    <source>
        <dbReference type="ARBA" id="ARBA00023172"/>
    </source>
</evidence>
<proteinExistence type="predicted"/>
<keyword evidence="2" id="KW-0238">DNA-binding</keyword>
<feature type="compositionally biased region" description="Basic and acidic residues" evidence="4">
    <location>
        <begin position="47"/>
        <end position="61"/>
    </location>
</feature>
<feature type="non-terminal residue" evidence="5">
    <location>
        <position position="61"/>
    </location>
</feature>
<evidence type="ECO:0000256" key="2">
    <source>
        <dbReference type="ARBA" id="ARBA00023125"/>
    </source>
</evidence>
<gene>
    <name evidence="5" type="ORF">B1B_09224</name>
</gene>
<organism evidence="5">
    <name type="scientific">mine drainage metagenome</name>
    <dbReference type="NCBI Taxonomy" id="410659"/>
    <lineage>
        <taxon>unclassified sequences</taxon>
        <taxon>metagenomes</taxon>
        <taxon>ecological metagenomes</taxon>
    </lineage>
</organism>
<keyword evidence="3" id="KW-0233">DNA recombination</keyword>
<reference evidence="5" key="1">
    <citation type="submission" date="2013-08" db="EMBL/GenBank/DDBJ databases">
        <authorList>
            <person name="Mendez C."/>
            <person name="Richter M."/>
            <person name="Ferrer M."/>
            <person name="Sanchez J."/>
        </authorList>
    </citation>
    <scope>NUCLEOTIDE SEQUENCE</scope>
</reference>
<dbReference type="GO" id="GO:0004803">
    <property type="term" value="F:transposase activity"/>
    <property type="evidence" value="ECO:0007669"/>
    <property type="project" value="InterPro"/>
</dbReference>
<sequence length="61" mass="6617">MADYDVSVGRDLLPGILNGPEGLAKLVETVLNQVLEAQMTEHLGASPHERTAERQGYRNGV</sequence>
<name>T1BN93_9ZZZZ</name>
<dbReference type="InterPro" id="IPR001207">
    <property type="entry name" value="Transposase_mutator"/>
</dbReference>
<keyword evidence="1" id="KW-0815">Transposition</keyword>
<comment type="caution">
    <text evidence="5">The sequence shown here is derived from an EMBL/GenBank/DDBJ whole genome shotgun (WGS) entry which is preliminary data.</text>
</comment>
<reference evidence="5" key="2">
    <citation type="journal article" date="2014" name="ISME J.">
        <title>Microbial stratification in low pH oxic and suboxic macroscopic growths along an acid mine drainage.</title>
        <authorList>
            <person name="Mendez-Garcia C."/>
            <person name="Mesa V."/>
            <person name="Sprenger R.R."/>
            <person name="Richter M."/>
            <person name="Diez M.S."/>
            <person name="Solano J."/>
            <person name="Bargiela R."/>
            <person name="Golyshina O.V."/>
            <person name="Manteca A."/>
            <person name="Ramos J.L."/>
            <person name="Gallego J.R."/>
            <person name="Llorente I."/>
            <person name="Martins Dos Santos V.A."/>
            <person name="Jensen O.N."/>
            <person name="Pelaez A.I."/>
            <person name="Sanchez J."/>
            <person name="Ferrer M."/>
        </authorList>
    </citation>
    <scope>NUCLEOTIDE SEQUENCE</scope>
</reference>
<dbReference type="EMBL" id="AUZY01006070">
    <property type="protein sequence ID" value="EQD55445.1"/>
    <property type="molecule type" value="Genomic_DNA"/>
</dbReference>
<evidence type="ECO:0000256" key="1">
    <source>
        <dbReference type="ARBA" id="ARBA00022578"/>
    </source>
</evidence>
<dbReference type="AlphaFoldDB" id="T1BN93"/>
<evidence type="ECO:0000256" key="4">
    <source>
        <dbReference type="SAM" id="MobiDB-lite"/>
    </source>
</evidence>
<dbReference type="GO" id="GO:0006313">
    <property type="term" value="P:DNA transposition"/>
    <property type="evidence" value="ECO:0007669"/>
    <property type="project" value="InterPro"/>
</dbReference>
<protein>
    <submittedName>
        <fullName evidence="5">Transposase mutator type</fullName>
    </submittedName>
</protein>
<feature type="region of interest" description="Disordered" evidence="4">
    <location>
        <begin position="41"/>
        <end position="61"/>
    </location>
</feature>
<accession>T1BN93</accession>